<gene>
    <name evidence="1" type="ORF">MMAB1_1396</name>
</gene>
<reference evidence="1 2" key="1">
    <citation type="submission" date="2016-01" db="EMBL/GenBank/DDBJ databases">
        <authorList>
            <person name="Manzoor S."/>
        </authorList>
    </citation>
    <scope>NUCLEOTIDE SEQUENCE [LARGE SCALE GENOMIC DNA]</scope>
    <source>
        <strain evidence="1">Methanoculleus sp MAB1</strain>
    </source>
</reference>
<dbReference type="AlphaFoldDB" id="A0A0X3BL31"/>
<evidence type="ECO:0000313" key="1">
    <source>
        <dbReference type="EMBL" id="CVK32609.1"/>
    </source>
</evidence>
<accession>A0A0X3BL31</accession>
<dbReference type="KEGG" id="mema:MMAB1_1396"/>
<protein>
    <submittedName>
        <fullName evidence="1">Uncharacterized protein</fullName>
    </submittedName>
</protein>
<sequence>MAESTRRQCGPGTTVPALATLTALQQVFSRFPAGAVRIALPEMALNQGILVHRVTLF</sequence>
<proteinExistence type="predicted"/>
<evidence type="ECO:0000313" key="2">
    <source>
        <dbReference type="Proteomes" id="UP000069850"/>
    </source>
</evidence>
<organism evidence="1 2">
    <name type="scientific">Methanoculleus bourgensis</name>
    <dbReference type="NCBI Taxonomy" id="83986"/>
    <lineage>
        <taxon>Archaea</taxon>
        <taxon>Methanobacteriati</taxon>
        <taxon>Methanobacteriota</taxon>
        <taxon>Stenosarchaea group</taxon>
        <taxon>Methanomicrobia</taxon>
        <taxon>Methanomicrobiales</taxon>
        <taxon>Methanomicrobiaceae</taxon>
        <taxon>Methanoculleus</taxon>
    </lineage>
</organism>
<name>A0A0X3BL31_9EURY</name>
<dbReference type="EMBL" id="LT158599">
    <property type="protein sequence ID" value="CVK32609.1"/>
    <property type="molecule type" value="Genomic_DNA"/>
</dbReference>
<dbReference type="Proteomes" id="UP000069850">
    <property type="component" value="Chromosome 1"/>
</dbReference>